<dbReference type="GO" id="GO:0009098">
    <property type="term" value="P:L-leucine biosynthetic process"/>
    <property type="evidence" value="ECO:0007669"/>
    <property type="project" value="UniProtKB-UniPathway"/>
</dbReference>
<dbReference type="AlphaFoldDB" id="A0A382IZH4"/>
<proteinExistence type="inferred from homology"/>
<keyword evidence="10" id="KW-0100">Branched-chain amino acid biosynthesis</keyword>
<keyword evidence="8" id="KW-0028">Amino-acid biosynthesis</keyword>
<dbReference type="InterPro" id="IPR050075">
    <property type="entry name" value="LeuD"/>
</dbReference>
<reference evidence="12" key="1">
    <citation type="submission" date="2018-05" db="EMBL/GenBank/DDBJ databases">
        <authorList>
            <person name="Lanie J.A."/>
            <person name="Ng W.-L."/>
            <person name="Kazmierczak K.M."/>
            <person name="Andrzejewski T.M."/>
            <person name="Davidsen T.M."/>
            <person name="Wayne K.J."/>
            <person name="Tettelin H."/>
            <person name="Glass J.I."/>
            <person name="Rusch D."/>
            <person name="Podicherti R."/>
            <person name="Tsui H.-C.T."/>
            <person name="Winkler M.E."/>
        </authorList>
    </citation>
    <scope>NUCLEOTIDE SEQUENCE</scope>
</reference>
<dbReference type="SUPFAM" id="SSF52016">
    <property type="entry name" value="LeuD/IlvD-like"/>
    <property type="match status" value="1"/>
</dbReference>
<protein>
    <recommendedName>
        <fullName evidence="6">3-isopropylmalate dehydratase</fullName>
        <ecNumber evidence="6">4.2.1.33</ecNumber>
    </recommendedName>
</protein>
<dbReference type="NCBIfam" id="TIGR00171">
    <property type="entry name" value="leuD"/>
    <property type="match status" value="1"/>
</dbReference>
<accession>A0A382IZH4</accession>
<evidence type="ECO:0000256" key="5">
    <source>
        <dbReference type="ARBA" id="ARBA00011271"/>
    </source>
</evidence>
<dbReference type="Gene3D" id="3.20.19.10">
    <property type="entry name" value="Aconitase, domain 4"/>
    <property type="match status" value="1"/>
</dbReference>
<dbReference type="InterPro" id="IPR015928">
    <property type="entry name" value="Aconitase/3IPM_dehydase_swvl"/>
</dbReference>
<evidence type="ECO:0000256" key="3">
    <source>
        <dbReference type="ARBA" id="ARBA00004729"/>
    </source>
</evidence>
<evidence type="ECO:0000256" key="1">
    <source>
        <dbReference type="ARBA" id="ARBA00000491"/>
    </source>
</evidence>
<feature type="domain" description="Aconitase A/isopropylmalate dehydratase small subunit swivel" evidence="11">
    <location>
        <begin position="2"/>
        <end position="68"/>
    </location>
</feature>
<comment type="pathway">
    <text evidence="3">Amino-acid biosynthesis; L-leucine biosynthesis; L-leucine from 3-methyl-2-oxobutanoate: step 2/4.</text>
</comment>
<evidence type="ECO:0000256" key="8">
    <source>
        <dbReference type="ARBA" id="ARBA00022605"/>
    </source>
</evidence>
<comment type="subunit">
    <text evidence="5">Heterodimer of LeuC and LeuD.</text>
</comment>
<evidence type="ECO:0000256" key="4">
    <source>
        <dbReference type="ARBA" id="ARBA00009845"/>
    </source>
</evidence>
<dbReference type="PANTHER" id="PTHR43345:SF5">
    <property type="entry name" value="3-ISOPROPYLMALATE DEHYDRATASE SMALL SUBUNIT"/>
    <property type="match status" value="1"/>
</dbReference>
<gene>
    <name evidence="12" type="ORF">METZ01_LOCUS257910</name>
</gene>
<comment type="catalytic activity">
    <reaction evidence="1">
        <text>(2R,3S)-3-isopropylmalate = (2S)-2-isopropylmalate</text>
        <dbReference type="Rhea" id="RHEA:32287"/>
        <dbReference type="ChEBI" id="CHEBI:1178"/>
        <dbReference type="ChEBI" id="CHEBI:35121"/>
        <dbReference type="EC" id="4.2.1.33"/>
    </reaction>
</comment>
<dbReference type="NCBIfam" id="NF002458">
    <property type="entry name" value="PRK01641.1"/>
    <property type="match status" value="1"/>
</dbReference>
<dbReference type="EC" id="4.2.1.33" evidence="6"/>
<evidence type="ECO:0000259" key="11">
    <source>
        <dbReference type="Pfam" id="PF00694"/>
    </source>
</evidence>
<feature type="non-terminal residue" evidence="12">
    <location>
        <position position="1"/>
    </location>
</feature>
<evidence type="ECO:0000313" key="12">
    <source>
        <dbReference type="EMBL" id="SVC05056.1"/>
    </source>
</evidence>
<name>A0A382IZH4_9ZZZZ</name>
<dbReference type="GO" id="GO:0003861">
    <property type="term" value="F:3-isopropylmalate dehydratase activity"/>
    <property type="evidence" value="ECO:0007669"/>
    <property type="project" value="UniProtKB-EC"/>
</dbReference>
<dbReference type="InterPro" id="IPR033940">
    <property type="entry name" value="IPMI_Swivel"/>
</dbReference>
<comment type="function">
    <text evidence="2">Catalyzes the isomerization between 2-isopropylmalate and 3-isopropylmalate, via the formation of 2-isopropylmaleate.</text>
</comment>
<dbReference type="PANTHER" id="PTHR43345">
    <property type="entry name" value="3-ISOPROPYLMALATE DEHYDRATASE SMALL SUBUNIT 2-RELATED-RELATED"/>
    <property type="match status" value="1"/>
</dbReference>
<comment type="similarity">
    <text evidence="4">Belongs to the LeuD family. LeuD type 1 subfamily.</text>
</comment>
<evidence type="ECO:0000256" key="2">
    <source>
        <dbReference type="ARBA" id="ARBA00002695"/>
    </source>
</evidence>
<evidence type="ECO:0000256" key="10">
    <source>
        <dbReference type="ARBA" id="ARBA00023304"/>
    </source>
</evidence>
<keyword evidence="7" id="KW-0432">Leucine biosynthesis</keyword>
<dbReference type="GO" id="GO:0009316">
    <property type="term" value="C:3-isopropylmalate dehydratase complex"/>
    <property type="evidence" value="ECO:0007669"/>
    <property type="project" value="InterPro"/>
</dbReference>
<dbReference type="Pfam" id="PF00694">
    <property type="entry name" value="Aconitase_C"/>
    <property type="match status" value="1"/>
</dbReference>
<dbReference type="InterPro" id="IPR004431">
    <property type="entry name" value="3-IsopropMal_deHydase_ssu"/>
</dbReference>
<evidence type="ECO:0000256" key="6">
    <source>
        <dbReference type="ARBA" id="ARBA00011998"/>
    </source>
</evidence>
<dbReference type="CDD" id="cd01577">
    <property type="entry name" value="IPMI_Swivel"/>
    <property type="match status" value="1"/>
</dbReference>
<organism evidence="12">
    <name type="scientific">marine metagenome</name>
    <dbReference type="NCBI Taxonomy" id="408172"/>
    <lineage>
        <taxon>unclassified sequences</taxon>
        <taxon>metagenomes</taxon>
        <taxon>ecological metagenomes</taxon>
    </lineage>
</organism>
<evidence type="ECO:0000256" key="7">
    <source>
        <dbReference type="ARBA" id="ARBA00022430"/>
    </source>
</evidence>
<keyword evidence="9" id="KW-0456">Lyase</keyword>
<evidence type="ECO:0000256" key="9">
    <source>
        <dbReference type="ARBA" id="ARBA00023239"/>
    </source>
</evidence>
<dbReference type="UniPathway" id="UPA00048">
    <property type="reaction ID" value="UER00071"/>
</dbReference>
<dbReference type="EMBL" id="UINC01070705">
    <property type="protein sequence ID" value="SVC05056.1"/>
    <property type="molecule type" value="Genomic_DNA"/>
</dbReference>
<dbReference type="InterPro" id="IPR000573">
    <property type="entry name" value="AconitaseA/IPMdHydase_ssu_swvl"/>
</dbReference>
<sequence length="151" mass="17262">NPEFVLNEQRSQGAQILLARENFGCGSSREHAPWALLDYGFRCIIAPSFADIFFNNCRKNGILLVVLEEDQVQALFEEVMANEGCRLKVDLEQKEIRSPSGLCYSFEMDDFARQCLLEGMDDIGWTLQFEDRISSFEQNTAVQTPWLRLSA</sequence>